<dbReference type="OrthoDB" id="165303at2157"/>
<gene>
    <name evidence="1" type="ORF">FK85_11945</name>
</gene>
<evidence type="ECO:0008006" key="3">
    <source>
        <dbReference type="Google" id="ProtNLM"/>
    </source>
</evidence>
<reference evidence="1 2" key="1">
    <citation type="journal article" date="2015" name="Genome Announc.">
        <title>Draft genome sequence of a Halorubrum H3 strain isolated from the burlinskoye salt lake (Altai Krai, Russia).</title>
        <authorList>
            <person name="Rozanov A.S."/>
            <person name="Bryanskaya A.V."/>
            <person name="Malup T.K."/>
            <person name="Kotenko A.V."/>
            <person name="Peltek S.E."/>
        </authorList>
    </citation>
    <scope>NUCLEOTIDE SEQUENCE [LARGE SCALE GENOMIC DNA]</scope>
    <source>
        <strain evidence="1 2">H3</strain>
    </source>
</reference>
<keyword evidence="2" id="KW-1185">Reference proteome</keyword>
<protein>
    <recommendedName>
        <fullName evidence="3">Small CPxCG-related zinc finger protein</fullName>
    </recommendedName>
</protein>
<comment type="caution">
    <text evidence="1">The sequence shown here is derived from an EMBL/GenBank/DDBJ whole genome shotgun (WGS) entry which is preliminary data.</text>
</comment>
<dbReference type="RefSeq" id="WP_050026780.1">
    <property type="nucleotide sequence ID" value="NZ_JNFH02000103.1"/>
</dbReference>
<dbReference type="EMBL" id="JNFH02000103">
    <property type="protein sequence ID" value="KDS90641.1"/>
    <property type="molecule type" value="Genomic_DNA"/>
</dbReference>
<dbReference type="Proteomes" id="UP000053331">
    <property type="component" value="Unassembled WGS sequence"/>
</dbReference>
<evidence type="ECO:0000313" key="2">
    <source>
        <dbReference type="Proteomes" id="UP000053331"/>
    </source>
</evidence>
<organism evidence="1 2">
    <name type="scientific">Halorubrum saccharovorum</name>
    <dbReference type="NCBI Taxonomy" id="2248"/>
    <lineage>
        <taxon>Archaea</taxon>
        <taxon>Methanobacteriati</taxon>
        <taxon>Methanobacteriota</taxon>
        <taxon>Stenosarchaea group</taxon>
        <taxon>Halobacteria</taxon>
        <taxon>Halobacteriales</taxon>
        <taxon>Haloferacaceae</taxon>
        <taxon>Halorubrum</taxon>
    </lineage>
</organism>
<sequence length="65" mass="7392">MSSSYGGTSAFDRLRARLDRRSHACEECGFVDEEGSWEAVTTGATVEYRRECPSCGTERVHRYRL</sequence>
<proteinExistence type="predicted"/>
<dbReference type="InterPro" id="IPR049696">
    <property type="entry name" value="HVO_0649-like"/>
</dbReference>
<dbReference type="AlphaFoldDB" id="A0A081ETA3"/>
<name>A0A081ETA3_9EURY</name>
<dbReference type="NCBIfam" id="NF041911">
    <property type="entry name" value="HVO_0649"/>
    <property type="match status" value="1"/>
</dbReference>
<evidence type="ECO:0000313" key="1">
    <source>
        <dbReference type="EMBL" id="KDS90641.1"/>
    </source>
</evidence>
<accession>A0A081ETA3</accession>